<feature type="compositionally biased region" description="Low complexity" evidence="1">
    <location>
        <begin position="25"/>
        <end position="50"/>
    </location>
</feature>
<organism evidence="2 3">
    <name type="scientific">Oesophagostomum dentatum</name>
    <name type="common">Nodular worm</name>
    <dbReference type="NCBI Taxonomy" id="61180"/>
    <lineage>
        <taxon>Eukaryota</taxon>
        <taxon>Metazoa</taxon>
        <taxon>Ecdysozoa</taxon>
        <taxon>Nematoda</taxon>
        <taxon>Chromadorea</taxon>
        <taxon>Rhabditida</taxon>
        <taxon>Rhabditina</taxon>
        <taxon>Rhabditomorpha</taxon>
        <taxon>Strongyloidea</taxon>
        <taxon>Strongylidae</taxon>
        <taxon>Oesophagostomum</taxon>
    </lineage>
</organism>
<proteinExistence type="predicted"/>
<feature type="region of interest" description="Disordered" evidence="1">
    <location>
        <begin position="21"/>
        <end position="63"/>
    </location>
</feature>
<accession>A0A0B1S7N6</accession>
<reference evidence="2 3" key="1">
    <citation type="submission" date="2014-03" db="EMBL/GenBank/DDBJ databases">
        <title>Draft genome of the hookworm Oesophagostomum dentatum.</title>
        <authorList>
            <person name="Mitreva M."/>
        </authorList>
    </citation>
    <scope>NUCLEOTIDE SEQUENCE [LARGE SCALE GENOMIC DNA]</scope>
    <source>
        <strain evidence="2 3">OD-Hann</strain>
    </source>
</reference>
<sequence>MEEAPRESLSDRISGLLAALRKSQSNQSDSNPPAAASSSTSAVATNAAASEKGAPPKAQTKPSDFVVETLPDLLEFLRKLLREVVARFLENPLLSENDRDLVKKKVREKI</sequence>
<protein>
    <submittedName>
        <fullName evidence="2">Uncharacterized protein</fullName>
    </submittedName>
</protein>
<evidence type="ECO:0000313" key="2">
    <source>
        <dbReference type="EMBL" id="KHJ80949.1"/>
    </source>
</evidence>
<gene>
    <name evidence="2" type="ORF">OESDEN_19370</name>
</gene>
<dbReference type="Proteomes" id="UP000053660">
    <property type="component" value="Unassembled WGS sequence"/>
</dbReference>
<evidence type="ECO:0000313" key="3">
    <source>
        <dbReference type="Proteomes" id="UP000053660"/>
    </source>
</evidence>
<evidence type="ECO:0000256" key="1">
    <source>
        <dbReference type="SAM" id="MobiDB-lite"/>
    </source>
</evidence>
<dbReference type="OrthoDB" id="5877456at2759"/>
<dbReference type="AlphaFoldDB" id="A0A0B1S7N6"/>
<name>A0A0B1S7N6_OESDE</name>
<keyword evidence="3" id="KW-1185">Reference proteome</keyword>
<feature type="non-terminal residue" evidence="2">
    <location>
        <position position="110"/>
    </location>
</feature>
<dbReference type="EMBL" id="KN596351">
    <property type="protein sequence ID" value="KHJ80949.1"/>
    <property type="molecule type" value="Genomic_DNA"/>
</dbReference>